<dbReference type="GO" id="GO:0016020">
    <property type="term" value="C:membrane"/>
    <property type="evidence" value="ECO:0007669"/>
    <property type="project" value="InterPro"/>
</dbReference>
<dbReference type="SUPFAM" id="SSF55874">
    <property type="entry name" value="ATPase domain of HSP90 chaperone/DNA topoisomerase II/histidine kinase"/>
    <property type="match status" value="1"/>
</dbReference>
<organism evidence="11 12">
    <name type="scientific">Paractinoplanes atraurantiacus</name>
    <dbReference type="NCBI Taxonomy" id="1036182"/>
    <lineage>
        <taxon>Bacteria</taxon>
        <taxon>Bacillati</taxon>
        <taxon>Actinomycetota</taxon>
        <taxon>Actinomycetes</taxon>
        <taxon>Micromonosporales</taxon>
        <taxon>Micromonosporaceae</taxon>
        <taxon>Paractinoplanes</taxon>
    </lineage>
</organism>
<evidence type="ECO:0000256" key="7">
    <source>
        <dbReference type="ARBA" id="ARBA00022840"/>
    </source>
</evidence>
<evidence type="ECO:0000313" key="11">
    <source>
        <dbReference type="EMBL" id="SNY67710.1"/>
    </source>
</evidence>
<dbReference type="AlphaFoldDB" id="A0A285K536"/>
<protein>
    <recommendedName>
        <fullName evidence="2">histidine kinase</fullName>
        <ecNumber evidence="2">2.7.13.3</ecNumber>
    </recommendedName>
</protein>
<feature type="transmembrane region" description="Helical" evidence="9">
    <location>
        <begin position="63"/>
        <end position="80"/>
    </location>
</feature>
<feature type="transmembrane region" description="Helical" evidence="9">
    <location>
        <begin position="86"/>
        <end position="117"/>
    </location>
</feature>
<dbReference type="InterPro" id="IPR050482">
    <property type="entry name" value="Sensor_HK_TwoCompSys"/>
</dbReference>
<evidence type="ECO:0000256" key="1">
    <source>
        <dbReference type="ARBA" id="ARBA00000085"/>
    </source>
</evidence>
<evidence type="ECO:0000256" key="5">
    <source>
        <dbReference type="ARBA" id="ARBA00022741"/>
    </source>
</evidence>
<keyword evidence="9" id="KW-0812">Transmembrane</keyword>
<dbReference type="EMBL" id="OBDY01000032">
    <property type="protein sequence ID" value="SNY67710.1"/>
    <property type="molecule type" value="Genomic_DNA"/>
</dbReference>
<dbReference type="GO" id="GO:0005524">
    <property type="term" value="F:ATP binding"/>
    <property type="evidence" value="ECO:0007669"/>
    <property type="project" value="UniProtKB-KW"/>
</dbReference>
<keyword evidence="12" id="KW-1185">Reference proteome</keyword>
<accession>A0A285K536</accession>
<dbReference type="InterPro" id="IPR011712">
    <property type="entry name" value="Sig_transdc_His_kin_sub3_dim/P"/>
</dbReference>
<evidence type="ECO:0000256" key="8">
    <source>
        <dbReference type="ARBA" id="ARBA00023012"/>
    </source>
</evidence>
<dbReference type="PANTHER" id="PTHR24421">
    <property type="entry name" value="NITRATE/NITRITE SENSOR PROTEIN NARX-RELATED"/>
    <property type="match status" value="1"/>
</dbReference>
<feature type="transmembrane region" description="Helical" evidence="9">
    <location>
        <begin position="124"/>
        <end position="141"/>
    </location>
</feature>
<evidence type="ECO:0000256" key="9">
    <source>
        <dbReference type="SAM" id="Phobius"/>
    </source>
</evidence>
<proteinExistence type="predicted"/>
<dbReference type="InterPro" id="IPR036890">
    <property type="entry name" value="HATPase_C_sf"/>
</dbReference>
<evidence type="ECO:0000256" key="3">
    <source>
        <dbReference type="ARBA" id="ARBA00022553"/>
    </source>
</evidence>
<dbReference type="GO" id="GO:0000155">
    <property type="term" value="F:phosphorelay sensor kinase activity"/>
    <property type="evidence" value="ECO:0007669"/>
    <property type="project" value="InterPro"/>
</dbReference>
<keyword evidence="9" id="KW-1133">Transmembrane helix</keyword>
<keyword evidence="3" id="KW-0597">Phosphoprotein</keyword>
<evidence type="ECO:0000256" key="6">
    <source>
        <dbReference type="ARBA" id="ARBA00022777"/>
    </source>
</evidence>
<comment type="catalytic activity">
    <reaction evidence="1">
        <text>ATP + protein L-histidine = ADP + protein N-phospho-L-histidine.</text>
        <dbReference type="EC" id="2.7.13.3"/>
    </reaction>
</comment>
<dbReference type="Gene3D" id="1.20.5.1930">
    <property type="match status" value="1"/>
</dbReference>
<keyword evidence="6 11" id="KW-0418">Kinase</keyword>
<keyword evidence="9" id="KW-0472">Membrane</keyword>
<dbReference type="Gene3D" id="3.30.565.10">
    <property type="entry name" value="Histidine kinase-like ATPase, C-terminal domain"/>
    <property type="match status" value="1"/>
</dbReference>
<dbReference type="GO" id="GO:0046983">
    <property type="term" value="F:protein dimerization activity"/>
    <property type="evidence" value="ECO:0007669"/>
    <property type="project" value="InterPro"/>
</dbReference>
<keyword evidence="7" id="KW-0067">ATP-binding</keyword>
<feature type="domain" description="Signal transduction histidine kinase subgroup 3 dimerisation and phosphoacceptor" evidence="10">
    <location>
        <begin position="168"/>
        <end position="235"/>
    </location>
</feature>
<reference evidence="11 12" key="1">
    <citation type="submission" date="2017-09" db="EMBL/GenBank/DDBJ databases">
        <authorList>
            <person name="Ehlers B."/>
            <person name="Leendertz F.H."/>
        </authorList>
    </citation>
    <scope>NUCLEOTIDE SEQUENCE [LARGE SCALE GENOMIC DNA]</scope>
    <source>
        <strain evidence="11 12">CGMCC 4.6857</strain>
    </source>
</reference>
<dbReference type="Pfam" id="PF07730">
    <property type="entry name" value="HisKA_3"/>
    <property type="match status" value="1"/>
</dbReference>
<gene>
    <name evidence="11" type="ORF">SAMN05421748_13210</name>
</gene>
<name>A0A285K536_9ACTN</name>
<evidence type="ECO:0000313" key="12">
    <source>
        <dbReference type="Proteomes" id="UP000219612"/>
    </source>
</evidence>
<dbReference type="Proteomes" id="UP000219612">
    <property type="component" value="Unassembled WGS sequence"/>
</dbReference>
<keyword evidence="5" id="KW-0547">Nucleotide-binding</keyword>
<feature type="transmembrane region" description="Helical" evidence="9">
    <location>
        <begin position="18"/>
        <end position="51"/>
    </location>
</feature>
<keyword evidence="8" id="KW-0902">Two-component regulatory system</keyword>
<evidence type="ECO:0000259" key="10">
    <source>
        <dbReference type="Pfam" id="PF07730"/>
    </source>
</evidence>
<sequence length="358" mass="38084">MLRRAAALVRADDPETGWIVRIALSVLLIWALLGQATIPLAAAFACWLVFVATDHRWPRLARTSLALAALLPAAVVGAAGDGSAQLFLFSALFIFVMLPRIPLWAILGLTAAVLAVMSFSIRSSAMLAQAAVIVIVVLFSLHRREHRLRTEERARTHEAQARAAALDERARIARELHDVLAHSLGALAVQLEVAEAELTEKRDLTAAATRVRRARKLARDGLTEARSAVAALRADVSPLPRALADLAAAHRADHGVQISLCTRGSAHNLNPAAEVALVRTAREALTNAAKHAPRAEVTVSLEYTNSAVRLTVVNECGPTSSDGGYGLVGARERLALAGGTLEAGAADGMWQVVAEVPR</sequence>
<evidence type="ECO:0000256" key="2">
    <source>
        <dbReference type="ARBA" id="ARBA00012438"/>
    </source>
</evidence>
<dbReference type="PANTHER" id="PTHR24421:SF10">
    <property type="entry name" value="NITRATE_NITRITE SENSOR PROTEIN NARQ"/>
    <property type="match status" value="1"/>
</dbReference>
<dbReference type="CDD" id="cd16917">
    <property type="entry name" value="HATPase_UhpB-NarQ-NarX-like"/>
    <property type="match status" value="1"/>
</dbReference>
<evidence type="ECO:0000256" key="4">
    <source>
        <dbReference type="ARBA" id="ARBA00022679"/>
    </source>
</evidence>
<keyword evidence="4" id="KW-0808">Transferase</keyword>
<dbReference type="EC" id="2.7.13.3" evidence="2"/>